<dbReference type="AlphaFoldDB" id="A0A541BNN9"/>
<dbReference type="InterPro" id="IPR036412">
    <property type="entry name" value="HAD-like_sf"/>
</dbReference>
<dbReference type="Pfam" id="PF08282">
    <property type="entry name" value="Hydrolase_3"/>
    <property type="match status" value="1"/>
</dbReference>
<gene>
    <name evidence="1" type="ORF">FK531_04580</name>
</gene>
<proteinExistence type="predicted"/>
<sequence>MTATVSPQVNVPTAPLQAANLLCTGEMVADRLQEALRRRDWLDAFLLAAGLVQLIEDRLHPDPMQLRRAASYMRAHGSAPARAAGALASACATVLSRPAQRRTLIEIRNALAALTSALAALVLDPDAVTSVEPDSLPPIPPGAFGLDVIRLPACFTSFDQHPDDARWMARTYLDQYPDRGAPIAVVGVRTSGDYLAPLQAAALEAAGVTRVEVLSYRPGQPFLRTDEWRLRDIARSGGRVLITDDPPGSGGSLAAAATAVGAAGVPDSSIVLLIPLFADTEDPPVALFRWPAVTQPWTEWSVHQRLTPDSVGRALTRLLGADWQVQLPRPRPLPPSIRPRGHVRCRFLVRVVNRSTGQTEDRDILVEGAGLGYLGRHSIAVAEGLDGHLPRVYGFDDGLLYRDWLPSAGRPPTEQAVIRAIVDYVTERSKKLAVRTDPTPRLRGRAPAWEVAAELLAKMYGPLAPPAQLCLLEPVVRRLMFAAETNVVDGKTDTRHWLADPAADGLLRKVDFHDRAFSNLELVCYDPVFDLAGAAADPPSAAFGARLRAAYEHTTGQHVDGERWLLYRLGQLWRLDRTGEVPAARMARQSAAAVHDYLADLYLADLRPTSGPLCAIDLDGVLESDPLGFPATTPAGVLALRALTSHGYRPVLVTGRSLVDARDRCVSFGLAGAVAEYGAVCYRRESGTVTDLRRTDQRAMLDRIRAALGRHPDVQIDPDYQYIVRARLRDGPLPNGLLDQIPESADPAVRVIHGQGQTDLIVEGIDKGAGLRALAGELSASECALAVGDSAPDLAMFDLAALARAPRNADRAVRFAGIPLTRRAYQSGLAEACADLLGHRPGGCPTCRTPALAPRSTVLLTVLGLREDDLRALTTRTARLVALTLGRSRW</sequence>
<dbReference type="InterPro" id="IPR029057">
    <property type="entry name" value="PRTase-like"/>
</dbReference>
<comment type="caution">
    <text evidence="1">The sequence shown here is derived from an EMBL/GenBank/DDBJ whole genome shotgun (WGS) entry which is preliminary data.</text>
</comment>
<organism evidence="1 2">
    <name type="scientific">Rhodococcus spelaei</name>
    <dbReference type="NCBI Taxonomy" id="2546320"/>
    <lineage>
        <taxon>Bacteria</taxon>
        <taxon>Bacillati</taxon>
        <taxon>Actinomycetota</taxon>
        <taxon>Actinomycetes</taxon>
        <taxon>Mycobacteriales</taxon>
        <taxon>Nocardiaceae</taxon>
        <taxon>Rhodococcus</taxon>
    </lineage>
</organism>
<dbReference type="Gene3D" id="3.90.1070.10">
    <property type="match status" value="1"/>
</dbReference>
<dbReference type="InterPro" id="IPR023214">
    <property type="entry name" value="HAD_sf"/>
</dbReference>
<dbReference type="Gene3D" id="3.40.50.1000">
    <property type="entry name" value="HAD superfamily/HAD-like"/>
    <property type="match status" value="1"/>
</dbReference>
<accession>A0A541BNN9</accession>
<dbReference type="RefSeq" id="WP_142095620.1">
    <property type="nucleotide sequence ID" value="NZ_VIGH01000002.1"/>
</dbReference>
<dbReference type="Gene3D" id="3.40.50.2020">
    <property type="match status" value="1"/>
</dbReference>
<dbReference type="OrthoDB" id="4087391at2"/>
<name>A0A541BNN9_9NOCA</name>
<dbReference type="SUPFAM" id="SSF53271">
    <property type="entry name" value="PRTase-like"/>
    <property type="match status" value="1"/>
</dbReference>
<dbReference type="EMBL" id="VIGH01000002">
    <property type="protein sequence ID" value="TQF73955.1"/>
    <property type="molecule type" value="Genomic_DNA"/>
</dbReference>
<reference evidence="1 2" key="1">
    <citation type="submission" date="2019-06" db="EMBL/GenBank/DDBJ databases">
        <title>Rhodococcus spaelei sp. nov., isolated from a cave.</title>
        <authorList>
            <person name="Lee S.D."/>
        </authorList>
    </citation>
    <scope>NUCLEOTIDE SEQUENCE [LARGE SCALE GENOMIC DNA]</scope>
    <source>
        <strain evidence="1 2">C9-5</strain>
    </source>
</reference>
<protein>
    <submittedName>
        <fullName evidence="1">HAD family phosphatase</fullName>
    </submittedName>
</protein>
<evidence type="ECO:0000313" key="1">
    <source>
        <dbReference type="EMBL" id="TQF73955.1"/>
    </source>
</evidence>
<evidence type="ECO:0000313" key="2">
    <source>
        <dbReference type="Proteomes" id="UP000316256"/>
    </source>
</evidence>
<dbReference type="Proteomes" id="UP000316256">
    <property type="component" value="Unassembled WGS sequence"/>
</dbReference>
<keyword evidence="2" id="KW-1185">Reference proteome</keyword>
<dbReference type="SUPFAM" id="SSF56784">
    <property type="entry name" value="HAD-like"/>
    <property type="match status" value="1"/>
</dbReference>